<keyword evidence="9" id="KW-0998">Cell outer membrane</keyword>
<evidence type="ECO:0000256" key="8">
    <source>
        <dbReference type="ARBA" id="ARBA00023136"/>
    </source>
</evidence>
<evidence type="ECO:0000256" key="5">
    <source>
        <dbReference type="ARBA" id="ARBA00022692"/>
    </source>
</evidence>
<evidence type="ECO:0000256" key="6">
    <source>
        <dbReference type="ARBA" id="ARBA00023065"/>
    </source>
</evidence>
<keyword evidence="4" id="KW-1134">Transmembrane beta strand</keyword>
<dbReference type="SUPFAM" id="SSF56935">
    <property type="entry name" value="Porins"/>
    <property type="match status" value="1"/>
</dbReference>
<dbReference type="PANTHER" id="PTHR38762">
    <property type="entry name" value="CRYPTIC OUTER MEMBRANE PORIN BGLH-RELATED"/>
    <property type="match status" value="1"/>
</dbReference>
<dbReference type="PANTHER" id="PTHR38762:SF1">
    <property type="entry name" value="CRYPTIC OUTER MEMBRANE PORIN BGLH-RELATED"/>
    <property type="match status" value="1"/>
</dbReference>
<dbReference type="GO" id="GO:0006811">
    <property type="term" value="P:monoatomic ion transport"/>
    <property type="evidence" value="ECO:0007669"/>
    <property type="project" value="UniProtKB-KW"/>
</dbReference>
<dbReference type="GO" id="GO:0015288">
    <property type="term" value="F:porin activity"/>
    <property type="evidence" value="ECO:0007669"/>
    <property type="project" value="UniProtKB-KW"/>
</dbReference>
<evidence type="ECO:0000256" key="9">
    <source>
        <dbReference type="ARBA" id="ARBA00023237"/>
    </source>
</evidence>
<keyword evidence="13" id="KW-1185">Reference proteome</keyword>
<keyword evidence="5" id="KW-0812">Transmembrane</keyword>
<dbReference type="GO" id="GO:0009279">
    <property type="term" value="C:cell outer membrane"/>
    <property type="evidence" value="ECO:0007669"/>
    <property type="project" value="UniProtKB-SubCell"/>
</dbReference>
<reference evidence="12 13" key="1">
    <citation type="submission" date="2018-01" db="EMBL/GenBank/DDBJ databases">
        <title>Complete and assembled Genome of Pantoea gaviniae DSM22758T.</title>
        <authorList>
            <person name="Stevens M.J.A."/>
            <person name="Zurfluh K."/>
            <person name="Stephan R."/>
        </authorList>
    </citation>
    <scope>NUCLEOTIDE SEQUENCE [LARGE SCALE GENOMIC DNA]</scope>
    <source>
        <strain evidence="12 13">DSM 22758</strain>
    </source>
</reference>
<keyword evidence="3" id="KW-0813">Transport</keyword>
<proteinExistence type="inferred from homology"/>
<feature type="signal peptide" evidence="11">
    <location>
        <begin position="1"/>
        <end position="23"/>
    </location>
</feature>
<keyword evidence="8" id="KW-0472">Membrane</keyword>
<evidence type="ECO:0000256" key="7">
    <source>
        <dbReference type="ARBA" id="ARBA00023114"/>
    </source>
</evidence>
<feature type="region of interest" description="Disordered" evidence="10">
    <location>
        <begin position="66"/>
        <end position="93"/>
    </location>
</feature>
<keyword evidence="6" id="KW-0406">Ion transport</keyword>
<protein>
    <submittedName>
        <fullName evidence="12">Porin</fullName>
    </submittedName>
</protein>
<name>A0A2L0IKQ0_9GAMM</name>
<organism evidence="12 13">
    <name type="scientific">Mixta gaviniae</name>
    <dbReference type="NCBI Taxonomy" id="665914"/>
    <lineage>
        <taxon>Bacteria</taxon>
        <taxon>Pseudomonadati</taxon>
        <taxon>Pseudomonadota</taxon>
        <taxon>Gammaproteobacteria</taxon>
        <taxon>Enterobacterales</taxon>
        <taxon>Erwiniaceae</taxon>
        <taxon>Mixta</taxon>
    </lineage>
</organism>
<dbReference type="RefSeq" id="WP_104958773.1">
    <property type="nucleotide sequence ID" value="NZ_CP026377.1"/>
</dbReference>
<dbReference type="InterPro" id="IPR036998">
    <property type="entry name" value="Porin_LamB_sf"/>
</dbReference>
<sequence length="541" mass="58902">MIKLNPLAAAVAFGLCSAPAAFADTSVDQLAARLAAMEARLQAAEQRAAEAETRARRAEQRVAAIASQHDPARDNTQQPALAQNGAPAAQSVTHNSAVLAPQGKAQGAMTAAAVPGAPANPPAADTPAVAEGFEFHGYARSGLIMNDAATSTQSGPYLTPAGETGGAVGRLGNENNTYVELNLEHKTRLANGATTRFKVMLADGQESYNDWTADTSSLNLRQAFVELGSLPAFNGVFKNSTLWAGKRFDRDNFDIHWLDSDVVFLAGTGGGIYDVRWNDQLRSNFSVYGRNFGDIETVDNTIENYIVTANNFVGPFQFMLSGLRAKDNEERVNRAARNDNAGDTGYHAMAAWHSDSFYGLRAGQAKSALLYGHGLGAEVKGIGSDGNLTRQAETWRLASYGTTPLSRTWSFAPALLAQQSRDRYVNGDDYRWLTFNARFIQEINQNFALAWEGSYQYMDLDPQGFKNRQNVSGSFYKLTLAPTFKVGDIGDFFTRPEIRFFASWMDWDSALDRYASDDAFGSSGFSAGGEWNFGVQMETWF</sequence>
<evidence type="ECO:0000256" key="2">
    <source>
        <dbReference type="ARBA" id="ARBA00007055"/>
    </source>
</evidence>
<evidence type="ECO:0000313" key="13">
    <source>
        <dbReference type="Proteomes" id="UP000238365"/>
    </source>
</evidence>
<accession>A0A2L0IKQ0</accession>
<evidence type="ECO:0000313" key="12">
    <source>
        <dbReference type="EMBL" id="AUX95049.1"/>
    </source>
</evidence>
<dbReference type="Gene3D" id="2.40.170.10">
    <property type="entry name" value="Porin, LamB type"/>
    <property type="match status" value="1"/>
</dbReference>
<evidence type="ECO:0000256" key="3">
    <source>
        <dbReference type="ARBA" id="ARBA00022448"/>
    </source>
</evidence>
<feature type="chain" id="PRO_5014811103" evidence="11">
    <location>
        <begin position="24"/>
        <end position="541"/>
    </location>
</feature>
<gene>
    <name evidence="12" type="ORF">C2E15_19585</name>
</gene>
<dbReference type="GO" id="GO:0015144">
    <property type="term" value="F:carbohydrate transmembrane transporter activity"/>
    <property type="evidence" value="ECO:0007669"/>
    <property type="project" value="TreeGrafter"/>
</dbReference>
<dbReference type="GO" id="GO:0046930">
    <property type="term" value="C:pore complex"/>
    <property type="evidence" value="ECO:0007669"/>
    <property type="project" value="UniProtKB-KW"/>
</dbReference>
<dbReference type="Proteomes" id="UP000238365">
    <property type="component" value="Chromosome"/>
</dbReference>
<evidence type="ECO:0000256" key="10">
    <source>
        <dbReference type="SAM" id="MobiDB-lite"/>
    </source>
</evidence>
<comment type="similarity">
    <text evidence="2">Belongs to the porin LamB (TC 1.B.3) family.</text>
</comment>
<dbReference type="CDD" id="cd01346">
    <property type="entry name" value="Maltoporin-like"/>
    <property type="match status" value="1"/>
</dbReference>
<dbReference type="GO" id="GO:0015774">
    <property type="term" value="P:polysaccharide transport"/>
    <property type="evidence" value="ECO:0007669"/>
    <property type="project" value="TreeGrafter"/>
</dbReference>
<dbReference type="AlphaFoldDB" id="A0A2L0IKQ0"/>
<evidence type="ECO:0000256" key="1">
    <source>
        <dbReference type="ARBA" id="ARBA00004571"/>
    </source>
</evidence>
<evidence type="ECO:0000256" key="4">
    <source>
        <dbReference type="ARBA" id="ARBA00022452"/>
    </source>
</evidence>
<keyword evidence="7" id="KW-0626">Porin</keyword>
<dbReference type="InterPro" id="IPR003192">
    <property type="entry name" value="Porin_LamB"/>
</dbReference>
<dbReference type="KEGG" id="pgz:C2E15_19585"/>
<keyword evidence="11" id="KW-0732">Signal</keyword>
<dbReference type="InterPro" id="IPR050286">
    <property type="entry name" value="G_neg_Bact_CarbUptk_Porin"/>
</dbReference>
<dbReference type="EMBL" id="CP026377">
    <property type="protein sequence ID" value="AUX95049.1"/>
    <property type="molecule type" value="Genomic_DNA"/>
</dbReference>
<dbReference type="Pfam" id="PF02264">
    <property type="entry name" value="LamB"/>
    <property type="match status" value="1"/>
</dbReference>
<evidence type="ECO:0000256" key="11">
    <source>
        <dbReference type="SAM" id="SignalP"/>
    </source>
</evidence>
<comment type="subcellular location">
    <subcellularLocation>
        <location evidence="1">Cell outer membrane</location>
        <topology evidence="1">Multi-pass membrane protein</topology>
    </subcellularLocation>
</comment>